<dbReference type="EC" id="3.1.3.48" evidence="2"/>
<keyword evidence="4" id="KW-0904">Protein phosphatase</keyword>
<sequence length="152" mass="16252">MRRANLVFVCLGNICRSTMAEQVARAKAAEAGVVLRIGSAGISGEEHGNPIDPRAARCLLTHGYEPGHHLAHRITRDELGARLLVAMESYQVDRLVTMGAAAGTVRLLTDFVPGREGTDVPDPWYGGPAGFESTLEVIEAAMPALLAETSTW</sequence>
<evidence type="ECO:0000256" key="3">
    <source>
        <dbReference type="ARBA" id="ARBA00022801"/>
    </source>
</evidence>
<feature type="active site" description="Nucleophile" evidence="5">
    <location>
        <position position="10"/>
    </location>
</feature>
<dbReference type="InterPro" id="IPR017867">
    <property type="entry name" value="Tyr_phospatase_low_mol_wt"/>
</dbReference>
<dbReference type="GO" id="GO:0004725">
    <property type="term" value="F:protein tyrosine phosphatase activity"/>
    <property type="evidence" value="ECO:0007669"/>
    <property type="project" value="UniProtKB-EC"/>
</dbReference>
<dbReference type="SUPFAM" id="SSF52788">
    <property type="entry name" value="Phosphotyrosine protein phosphatases I"/>
    <property type="match status" value="1"/>
</dbReference>
<dbReference type="Pfam" id="PF01451">
    <property type="entry name" value="LMWPc"/>
    <property type="match status" value="1"/>
</dbReference>
<dbReference type="PRINTS" id="PR00719">
    <property type="entry name" value="LMWPTPASE"/>
</dbReference>
<evidence type="ECO:0000256" key="2">
    <source>
        <dbReference type="ARBA" id="ARBA00013064"/>
    </source>
</evidence>
<dbReference type="SMART" id="SM00226">
    <property type="entry name" value="LMWPc"/>
    <property type="match status" value="1"/>
</dbReference>
<feature type="domain" description="Phosphotyrosine protein phosphatase I" evidence="6">
    <location>
        <begin position="4"/>
        <end position="148"/>
    </location>
</feature>
<dbReference type="Proteomes" id="UP000265962">
    <property type="component" value="Unassembled WGS sequence"/>
</dbReference>
<feature type="active site" description="Proton donor" evidence="5">
    <location>
        <position position="122"/>
    </location>
</feature>
<evidence type="ECO:0000313" key="8">
    <source>
        <dbReference type="Proteomes" id="UP000265962"/>
    </source>
</evidence>
<keyword evidence="8" id="KW-1185">Reference proteome</keyword>
<dbReference type="CDD" id="cd16343">
    <property type="entry name" value="LMWPTP"/>
    <property type="match status" value="1"/>
</dbReference>
<gene>
    <name evidence="7" type="ORF">PROPJV5_0753</name>
</gene>
<dbReference type="EMBL" id="OMOH01000003">
    <property type="protein sequence ID" value="SPF67805.1"/>
    <property type="molecule type" value="Genomic_DNA"/>
</dbReference>
<organism evidence="7 8">
    <name type="scientific">Propionibacterium ruminifibrarum</name>
    <dbReference type="NCBI Taxonomy" id="1962131"/>
    <lineage>
        <taxon>Bacteria</taxon>
        <taxon>Bacillati</taxon>
        <taxon>Actinomycetota</taxon>
        <taxon>Actinomycetes</taxon>
        <taxon>Propionibacteriales</taxon>
        <taxon>Propionibacteriaceae</taxon>
        <taxon>Propionibacterium</taxon>
    </lineage>
</organism>
<name>A0A375HZL8_9ACTN</name>
<feature type="active site" evidence="5">
    <location>
        <position position="16"/>
    </location>
</feature>
<dbReference type="OrthoDB" id="9784339at2"/>
<accession>A0A375HZL8</accession>
<dbReference type="InterPro" id="IPR023485">
    <property type="entry name" value="Ptyr_pPase"/>
</dbReference>
<evidence type="ECO:0000256" key="1">
    <source>
        <dbReference type="ARBA" id="ARBA00011063"/>
    </source>
</evidence>
<dbReference type="InterPro" id="IPR050438">
    <property type="entry name" value="LMW_PTPase"/>
</dbReference>
<evidence type="ECO:0000313" key="7">
    <source>
        <dbReference type="EMBL" id="SPF67805.1"/>
    </source>
</evidence>
<protein>
    <recommendedName>
        <fullName evidence="2">protein-tyrosine-phosphatase</fullName>
        <ecNumber evidence="2">3.1.3.48</ecNumber>
    </recommendedName>
</protein>
<evidence type="ECO:0000256" key="5">
    <source>
        <dbReference type="PIRSR" id="PIRSR617867-1"/>
    </source>
</evidence>
<dbReference type="RefSeq" id="WP_119715022.1">
    <property type="nucleotide sequence ID" value="NZ_OMOH01000003.1"/>
</dbReference>
<dbReference type="InterPro" id="IPR036196">
    <property type="entry name" value="Ptyr_pPase_sf"/>
</dbReference>
<evidence type="ECO:0000259" key="6">
    <source>
        <dbReference type="SMART" id="SM00226"/>
    </source>
</evidence>
<comment type="similarity">
    <text evidence="1">Belongs to the low molecular weight phosphotyrosine protein phosphatase family.</text>
</comment>
<dbReference type="Gene3D" id="3.40.50.2300">
    <property type="match status" value="1"/>
</dbReference>
<dbReference type="PANTHER" id="PTHR11717">
    <property type="entry name" value="LOW MOLECULAR WEIGHT PROTEIN TYROSINE PHOSPHATASE"/>
    <property type="match status" value="1"/>
</dbReference>
<dbReference type="PANTHER" id="PTHR11717:SF7">
    <property type="entry name" value="LOW MOLECULAR WEIGHT PHOSPHOTYROSINE PROTEIN PHOSPHATASE"/>
    <property type="match status" value="1"/>
</dbReference>
<evidence type="ECO:0000256" key="4">
    <source>
        <dbReference type="ARBA" id="ARBA00022912"/>
    </source>
</evidence>
<keyword evidence="3 7" id="KW-0378">Hydrolase</keyword>
<proteinExistence type="inferred from homology"/>
<reference evidence="8" key="1">
    <citation type="submission" date="2018-02" db="EMBL/GenBank/DDBJ databases">
        <authorList>
            <person name="Hornung B."/>
        </authorList>
    </citation>
    <scope>NUCLEOTIDE SEQUENCE [LARGE SCALE GENOMIC DNA]</scope>
</reference>
<dbReference type="AlphaFoldDB" id="A0A375HZL8"/>